<dbReference type="EMBL" id="CP003244">
    <property type="protein sequence ID" value="AEX50011.1"/>
    <property type="molecule type" value="Genomic_DNA"/>
</dbReference>
<evidence type="ECO:0008006" key="3">
    <source>
        <dbReference type="Google" id="ProtNLM"/>
    </source>
</evidence>
<dbReference type="PATRIC" id="fig|745277.3.peg.56"/>
<name>H2J0G2_RAHAC</name>
<reference evidence="1 2" key="1">
    <citation type="journal article" date="2012" name="J. Bacteriol.">
        <title>Complete Genome Sequence of Rahnella aquatilis CIP 78.65.</title>
        <authorList>
            <person name="Martinez R.J."/>
            <person name="Bruce D."/>
            <person name="Detter C."/>
            <person name="Goodwin L.A."/>
            <person name="Han J."/>
            <person name="Han C.S."/>
            <person name="Held B."/>
            <person name="Land M.L."/>
            <person name="Mikhailova N."/>
            <person name="Nolan M."/>
            <person name="Pennacchio L."/>
            <person name="Pitluck S."/>
            <person name="Tapia R."/>
            <person name="Woyke T."/>
            <person name="Sobecky P.A."/>
        </authorList>
    </citation>
    <scope>NUCLEOTIDE SEQUENCE [LARGE SCALE GENOMIC DNA]</scope>
    <source>
        <strain evidence="2">ATCC 33071 / DSM 4594 / JCM 1683 / NBRC 105701 / NCIMB 13365 / CIP 78.65</strain>
    </source>
</reference>
<dbReference type="AlphaFoldDB" id="H2J0G2"/>
<protein>
    <recommendedName>
        <fullName evidence="3">Lauroyl/myristoyl acyltransferase</fullName>
    </recommendedName>
</protein>
<accession>H2J0G2</accession>
<dbReference type="HOGENOM" id="CLU_076593_0_0_6"/>
<evidence type="ECO:0000313" key="2">
    <source>
        <dbReference type="Proteomes" id="UP000009010"/>
    </source>
</evidence>
<proteinExistence type="predicted"/>
<dbReference type="eggNOG" id="COG1560">
    <property type="taxonomic scope" value="Bacteria"/>
</dbReference>
<dbReference type="OrthoDB" id="6459610at2"/>
<organism evidence="1 2">
    <name type="scientific">Rahnella aquatilis (strain ATCC 33071 / DSM 4594 / JCM 1683 / NBRC 105701 / NCIMB 13365 / CIP 78.65)</name>
    <dbReference type="NCBI Taxonomy" id="745277"/>
    <lineage>
        <taxon>Bacteria</taxon>
        <taxon>Pseudomonadati</taxon>
        <taxon>Pseudomonadota</taxon>
        <taxon>Gammaproteobacteria</taxon>
        <taxon>Enterobacterales</taxon>
        <taxon>Yersiniaceae</taxon>
        <taxon>Rahnella</taxon>
    </lineage>
</organism>
<dbReference type="Proteomes" id="UP000009010">
    <property type="component" value="Chromosome"/>
</dbReference>
<dbReference type="STRING" id="745277.Rahaq2_0057"/>
<evidence type="ECO:0000313" key="1">
    <source>
        <dbReference type="EMBL" id="AEX50011.1"/>
    </source>
</evidence>
<dbReference type="KEGG" id="raq:Rahaq2_0057"/>
<keyword evidence="2" id="KW-1185">Reference proteome</keyword>
<gene>
    <name evidence="1" type="ordered locus">Rahaq2_0057</name>
</gene>
<reference evidence="2" key="2">
    <citation type="submission" date="2012-01" db="EMBL/GenBank/DDBJ databases">
        <title>Complete sequence of chromosome of Rahnella aquatilis CIP 78.65.</title>
        <authorList>
            <person name="Lucas S."/>
            <person name="Han J."/>
            <person name="Lapidus A."/>
            <person name="Cheng J.-F."/>
            <person name="Goodwin L."/>
            <person name="Pitluck S."/>
            <person name="Peters L."/>
            <person name="Ovchinnikova G."/>
            <person name="Held B."/>
            <person name="Detter J.C."/>
            <person name="Han C."/>
            <person name="Tapia R."/>
            <person name="Land M."/>
            <person name="Hauser L."/>
            <person name="Kyrpides N."/>
            <person name="Ivanova N."/>
            <person name="Pagani I."/>
            <person name="Sobecky P."/>
            <person name="Martinez R."/>
            <person name="Woyke T."/>
        </authorList>
    </citation>
    <scope>NUCLEOTIDE SEQUENCE [LARGE SCALE GENOMIC DNA]</scope>
    <source>
        <strain evidence="2">ATCC 33071 / DSM 4594 / JCM 1683 / NBRC 105701 / NCIMB 13365 / CIP 78.65</strain>
    </source>
</reference>
<sequence>MRFLPVWIYMQSLFLLSKIERQGLIFLLRGLKQTRWVLNKIPLGVIFAGLHTVRLLRLTGKDQNARSLVASENKRCLTGDDGKVDFTWTAQRRKALDYAATYGKNKKVISQLDACAAELDKIVVPLHQAKKPVMLAPLHMVSDILAGIVASKTCPGKGTVIVSSNAEHYIEQDRMKGGINLDYCSIHNKSQDVAKNMISACMEAAENKSNIIIFPDITPDYTIATDSAYSSKLKCRLFDRPAKLHNGVVRLAKMLSADVVFYYLYYDRGLKIRIFPAVSAKNVAEKMPEIIEHSIRSHPQDWLLWHLHSLYFINE</sequence>
<dbReference type="RefSeq" id="WP_014333330.1">
    <property type="nucleotide sequence ID" value="NZ_JMPO01000144.1"/>
</dbReference>